<name>A0A822ZVT5_NELNU</name>
<evidence type="ECO:0000313" key="2">
    <source>
        <dbReference type="EMBL" id="DAD48610.1"/>
    </source>
</evidence>
<proteinExistence type="predicted"/>
<protein>
    <submittedName>
        <fullName evidence="2">Uncharacterized protein</fullName>
    </submittedName>
</protein>
<keyword evidence="3" id="KW-1185">Reference proteome</keyword>
<dbReference type="AlphaFoldDB" id="A0A822ZVT5"/>
<accession>A0A822ZVT5</accession>
<evidence type="ECO:0000313" key="3">
    <source>
        <dbReference type="Proteomes" id="UP000607653"/>
    </source>
</evidence>
<dbReference type="EMBL" id="DUZY01000008">
    <property type="protein sequence ID" value="DAD48610.1"/>
    <property type="molecule type" value="Genomic_DNA"/>
</dbReference>
<comment type="caution">
    <text evidence="2">The sequence shown here is derived from an EMBL/GenBank/DDBJ whole genome shotgun (WGS) entry which is preliminary data.</text>
</comment>
<reference evidence="2 3" key="1">
    <citation type="journal article" date="2020" name="Mol. Biol. Evol.">
        <title>Distinct Expression and Methylation Patterns for Genes with Different Fates following a Single Whole-Genome Duplication in Flowering Plants.</title>
        <authorList>
            <person name="Shi T."/>
            <person name="Rahmani R.S."/>
            <person name="Gugger P.F."/>
            <person name="Wang M."/>
            <person name="Li H."/>
            <person name="Zhang Y."/>
            <person name="Li Z."/>
            <person name="Wang Q."/>
            <person name="Van de Peer Y."/>
            <person name="Marchal K."/>
            <person name="Chen J."/>
        </authorList>
    </citation>
    <scope>NUCLEOTIDE SEQUENCE [LARGE SCALE GENOMIC DNA]</scope>
    <source>
        <tissue evidence="2">Leaf</tissue>
    </source>
</reference>
<organism evidence="2 3">
    <name type="scientific">Nelumbo nucifera</name>
    <name type="common">Sacred lotus</name>
    <dbReference type="NCBI Taxonomy" id="4432"/>
    <lineage>
        <taxon>Eukaryota</taxon>
        <taxon>Viridiplantae</taxon>
        <taxon>Streptophyta</taxon>
        <taxon>Embryophyta</taxon>
        <taxon>Tracheophyta</taxon>
        <taxon>Spermatophyta</taxon>
        <taxon>Magnoliopsida</taxon>
        <taxon>Proteales</taxon>
        <taxon>Nelumbonaceae</taxon>
        <taxon>Nelumbo</taxon>
    </lineage>
</organism>
<sequence>MDNPTGEVHGRRSNNGDVWGDVDSNY</sequence>
<dbReference type="Proteomes" id="UP000607653">
    <property type="component" value="Unassembled WGS sequence"/>
</dbReference>
<gene>
    <name evidence="2" type="ORF">HUJ06_018547</name>
</gene>
<feature type="region of interest" description="Disordered" evidence="1">
    <location>
        <begin position="1"/>
        <end position="26"/>
    </location>
</feature>
<evidence type="ECO:0000256" key="1">
    <source>
        <dbReference type="SAM" id="MobiDB-lite"/>
    </source>
</evidence>